<sequence>MYWIAVDWGTTNFRAFLMEKDEVIDEVIGTEGILSVTENQFDVVLHRNIEHWLTSKGHLPILLAGMVGSQKGWYEVPYQAVPITAKGLTESLKEITTYWGSKAWIVPGIQNLSQYALPDVMRGEETQLLGLVDSADTYAILPGTHSKHSVISHGEIKTFTSFMTGELYSLLIKSSMIGKGLPKQIDNEKYFLMGLEKSKKNIPFTHLIFSARTKQLNKEIPAEYVGSYLSGILIGIELNNVECENKIWVITNESLGEKYIVAGKYFGLNMEYVSGNECFLKGAYKLINQLGN</sequence>
<dbReference type="InterPro" id="IPR042258">
    <property type="entry name" value="DGOK_N"/>
</dbReference>
<dbReference type="InterPro" id="IPR007729">
    <property type="entry name" value="DGOK"/>
</dbReference>
<dbReference type="Gene3D" id="3.30.420.300">
    <property type="entry name" value="2-keto-3-deoxy-galactonokinase, substrate binding domain"/>
    <property type="match status" value="1"/>
</dbReference>
<protein>
    <submittedName>
        <fullName evidence="2">2-dehydro-3-deoxygalactonokinase</fullName>
    </submittedName>
</protein>
<dbReference type="AlphaFoldDB" id="A0A3R8W5K1"/>
<gene>
    <name evidence="2" type="ORF">M0K77_002554</name>
    <name evidence="1" type="ORF">M0K77_RS12770</name>
</gene>
<proteinExistence type="predicted"/>
<evidence type="ECO:0000313" key="1">
    <source>
        <dbReference type="EMBL" id="ELR5218034.1"/>
    </source>
</evidence>
<dbReference type="EMBL" id="ABEXCJ050000004">
    <property type="protein sequence ID" value="EMR4590221.1"/>
    <property type="molecule type" value="Genomic_DNA"/>
</dbReference>
<dbReference type="InterPro" id="IPR042257">
    <property type="entry name" value="DGOK_C"/>
</dbReference>
<accession>A0A3R8W5K1</accession>
<dbReference type="EMBL" id="ABEXCJ040000004">
    <property type="protein sequence ID" value="ELR5218034.1"/>
    <property type="molecule type" value="Genomic_DNA"/>
</dbReference>
<dbReference type="RefSeq" id="WP_125891559.1">
    <property type="nucleotide sequence ID" value="NZ_JAXACY010000012.1"/>
</dbReference>
<dbReference type="GO" id="GO:0008671">
    <property type="term" value="F:2-dehydro-3-deoxygalactonokinase activity"/>
    <property type="evidence" value="ECO:0007669"/>
    <property type="project" value="InterPro"/>
</dbReference>
<dbReference type="GO" id="GO:0034194">
    <property type="term" value="P:D-galactonate catabolic process"/>
    <property type="evidence" value="ECO:0007669"/>
    <property type="project" value="InterPro"/>
</dbReference>
<name>A0A3R8W5K1_PRORE</name>
<evidence type="ECO:0000313" key="2">
    <source>
        <dbReference type="EMBL" id="EMR4590221.1"/>
    </source>
</evidence>
<comment type="caution">
    <text evidence="2">The sequence shown here is derived from an EMBL/GenBank/DDBJ whole genome shotgun (WGS) entry which is preliminary data.</text>
</comment>
<dbReference type="OrthoDB" id="256574at2"/>
<organism evidence="2">
    <name type="scientific">Providencia rettgeri</name>
    <dbReference type="NCBI Taxonomy" id="587"/>
    <lineage>
        <taxon>Bacteria</taxon>
        <taxon>Pseudomonadati</taxon>
        <taxon>Pseudomonadota</taxon>
        <taxon>Gammaproteobacteria</taxon>
        <taxon>Enterobacterales</taxon>
        <taxon>Morganellaceae</taxon>
        <taxon>Providencia</taxon>
    </lineage>
</organism>
<dbReference type="Gene3D" id="3.30.420.310">
    <property type="entry name" value="2-keto-3-deoxy-galactonokinase, C-terminal domain"/>
    <property type="match status" value="1"/>
</dbReference>
<dbReference type="Pfam" id="PF05035">
    <property type="entry name" value="DGOK"/>
    <property type="match status" value="1"/>
</dbReference>
<reference evidence="2" key="1">
    <citation type="submission" date="2024-02" db="EMBL/GenBank/DDBJ databases">
        <authorList>
            <consortium name="Clinical and Environmental Microbiology Branch: Whole genome sequencing antimicrobial resistance pathogens in the healthcare setting"/>
        </authorList>
    </citation>
    <scope>NUCLEOTIDE SEQUENCE</scope>
    <source>
        <strain evidence="2">2020QW-00022</strain>
    </source>
</reference>